<dbReference type="InterPro" id="IPR037231">
    <property type="entry name" value="NAP-like_sf"/>
</dbReference>
<gene>
    <name evidence="4" type="ORF">IAR55_002330</name>
</gene>
<dbReference type="AlphaFoldDB" id="A0AAW0YTA4"/>
<organism evidence="4 5">
    <name type="scientific">Kwoniella newhampshirensis</name>
    <dbReference type="NCBI Taxonomy" id="1651941"/>
    <lineage>
        <taxon>Eukaryota</taxon>
        <taxon>Fungi</taxon>
        <taxon>Dikarya</taxon>
        <taxon>Basidiomycota</taxon>
        <taxon>Agaricomycotina</taxon>
        <taxon>Tremellomycetes</taxon>
        <taxon>Tremellales</taxon>
        <taxon>Cryptococcaceae</taxon>
        <taxon>Kwoniella</taxon>
    </lineage>
</organism>
<dbReference type="Pfam" id="PF00956">
    <property type="entry name" value="NAP"/>
    <property type="match status" value="1"/>
</dbReference>
<dbReference type="GO" id="GO:0006334">
    <property type="term" value="P:nucleosome assembly"/>
    <property type="evidence" value="ECO:0007669"/>
    <property type="project" value="InterPro"/>
</dbReference>
<evidence type="ECO:0008006" key="6">
    <source>
        <dbReference type="Google" id="ProtNLM"/>
    </source>
</evidence>
<evidence type="ECO:0000256" key="3">
    <source>
        <dbReference type="SAM" id="MobiDB-lite"/>
    </source>
</evidence>
<dbReference type="RefSeq" id="XP_066804134.1">
    <property type="nucleotide sequence ID" value="XM_066945445.1"/>
</dbReference>
<dbReference type="KEGG" id="kne:92179589"/>
<dbReference type="Gene3D" id="3.30.1120.90">
    <property type="entry name" value="Nucleosome assembly protein"/>
    <property type="match status" value="1"/>
</dbReference>
<keyword evidence="5" id="KW-1185">Reference proteome</keyword>
<dbReference type="GeneID" id="92179589"/>
<dbReference type="PANTHER" id="PTHR11875">
    <property type="entry name" value="TESTIS-SPECIFIC Y-ENCODED PROTEIN"/>
    <property type="match status" value="1"/>
</dbReference>
<feature type="region of interest" description="Disordered" evidence="3">
    <location>
        <begin position="217"/>
        <end position="269"/>
    </location>
</feature>
<comment type="similarity">
    <text evidence="1 2">Belongs to the nucleosome assembly protein (NAP) family.</text>
</comment>
<name>A0AAW0YTA4_9TREE</name>
<feature type="compositionally biased region" description="Basic residues" evidence="3">
    <location>
        <begin position="260"/>
        <end position="269"/>
    </location>
</feature>
<dbReference type="Proteomes" id="UP001388673">
    <property type="component" value="Unassembled WGS sequence"/>
</dbReference>
<comment type="caution">
    <text evidence="4">The sequence shown here is derived from an EMBL/GenBank/DDBJ whole genome shotgun (WGS) entry which is preliminary data.</text>
</comment>
<accession>A0AAW0YTA4</accession>
<reference evidence="4 5" key="1">
    <citation type="journal article" date="2024" name="bioRxiv">
        <title>Comparative genomics of Cryptococcus and Kwoniella reveals pathogenesis evolution and contrasting karyotype dynamics via intercentromeric recombination or chromosome fusion.</title>
        <authorList>
            <person name="Coelho M.A."/>
            <person name="David-Palma M."/>
            <person name="Shea T."/>
            <person name="Bowers K."/>
            <person name="McGinley-Smith S."/>
            <person name="Mohammad A.W."/>
            <person name="Gnirke A."/>
            <person name="Yurkov A.M."/>
            <person name="Nowrousian M."/>
            <person name="Sun S."/>
            <person name="Cuomo C.A."/>
            <person name="Heitman J."/>
        </authorList>
    </citation>
    <scope>NUCLEOTIDE SEQUENCE [LARGE SCALE GENOMIC DNA]</scope>
    <source>
        <strain evidence="4 5">CBS 13917</strain>
    </source>
</reference>
<proteinExistence type="inferred from homology"/>
<dbReference type="InterPro" id="IPR002164">
    <property type="entry name" value="NAP_family"/>
</dbReference>
<dbReference type="GO" id="GO:0005634">
    <property type="term" value="C:nucleus"/>
    <property type="evidence" value="ECO:0007669"/>
    <property type="project" value="InterPro"/>
</dbReference>
<protein>
    <recommendedName>
        <fullName evidence="6">Template-activating factor I</fullName>
    </recommendedName>
</protein>
<feature type="compositionally biased region" description="Acidic residues" evidence="3">
    <location>
        <begin position="228"/>
        <end position="257"/>
    </location>
</feature>
<sequence length="269" mass="31207">MSLSSFAVAQPEIPENVLTRLRLDDANKKVRYHRFMTKETLDYLQDLRPKVKGFKQFWLCVLYNHDAIGPYISSKIDQHALSFLEDIELTQDTDDYREFELIFTFGENPYFSNNSLSKKYVLHDSVKAAQEDESVEEQLRKFEFTNLRSLATTIDWKSEDSNLCAKLPRQLQGEADDLEDGYEGDPGSFFWFFQNAEDIFDIGDIIRDDLLPEAFAYFEGRGPNSGGDSDEEDEEDELDEESGDDDEEIDLEDEEDEPIKKKRKLAGRK</sequence>
<evidence type="ECO:0000313" key="5">
    <source>
        <dbReference type="Proteomes" id="UP001388673"/>
    </source>
</evidence>
<evidence type="ECO:0000256" key="1">
    <source>
        <dbReference type="ARBA" id="ARBA00009947"/>
    </source>
</evidence>
<dbReference type="SUPFAM" id="SSF143113">
    <property type="entry name" value="NAP-like"/>
    <property type="match status" value="1"/>
</dbReference>
<dbReference type="EMBL" id="JBCAWK010000004">
    <property type="protein sequence ID" value="KAK8861509.1"/>
    <property type="molecule type" value="Genomic_DNA"/>
</dbReference>
<evidence type="ECO:0000313" key="4">
    <source>
        <dbReference type="EMBL" id="KAK8861509.1"/>
    </source>
</evidence>
<evidence type="ECO:0000256" key="2">
    <source>
        <dbReference type="RuleBase" id="RU003876"/>
    </source>
</evidence>